<protein>
    <submittedName>
        <fullName evidence="1">Nitroreductase</fullName>
    </submittedName>
</protein>
<dbReference type="EMBL" id="CP031263">
    <property type="protein sequence ID" value="AXH92249.1"/>
    <property type="molecule type" value="Genomic_DNA"/>
</dbReference>
<reference evidence="1 2" key="1">
    <citation type="submission" date="2018-07" db="EMBL/GenBank/DDBJ databases">
        <authorList>
            <person name="Ye Y."/>
        </authorList>
    </citation>
    <scope>NUCLEOTIDE SEQUENCE [LARGE SCALE GENOMIC DNA]</scope>
    <source>
        <strain evidence="2">H14(2018)</strain>
    </source>
</reference>
<name>A0A1C6SGA8_9ACTN</name>
<evidence type="ECO:0000313" key="1">
    <source>
        <dbReference type="EMBL" id="AXH92249.1"/>
    </source>
</evidence>
<accession>A0A1C6SGA8</accession>
<organism evidence="1 2">
    <name type="scientific">Micromonospora aurantiaca</name>
    <name type="common">nom. illeg.</name>
    <dbReference type="NCBI Taxonomy" id="47850"/>
    <lineage>
        <taxon>Bacteria</taxon>
        <taxon>Bacillati</taxon>
        <taxon>Actinomycetota</taxon>
        <taxon>Actinomycetes</taxon>
        <taxon>Micromonosporales</taxon>
        <taxon>Micromonosporaceae</taxon>
        <taxon>Micromonospora</taxon>
    </lineage>
</organism>
<dbReference type="PANTHER" id="PTHR23026:SF123">
    <property type="entry name" value="NAD(P)H NITROREDUCTASE RV3131-RELATED"/>
    <property type="match status" value="1"/>
</dbReference>
<dbReference type="InterPro" id="IPR000415">
    <property type="entry name" value="Nitroreductase-like"/>
</dbReference>
<dbReference type="InterPro" id="IPR050627">
    <property type="entry name" value="Nitroreductase/BluB"/>
</dbReference>
<dbReference type="NCBIfam" id="NF047509">
    <property type="entry name" value="Rv3131_FMN_oxido"/>
    <property type="match status" value="1"/>
</dbReference>
<dbReference type="RefSeq" id="WP_091328522.1">
    <property type="nucleotide sequence ID" value="NZ_CBDRJL010000004.1"/>
</dbReference>
<proteinExistence type="predicted"/>
<dbReference type="PANTHER" id="PTHR23026">
    <property type="entry name" value="NADPH NITROREDUCTASE"/>
    <property type="match status" value="1"/>
</dbReference>
<dbReference type="Proteomes" id="UP000253958">
    <property type="component" value="Chromosome"/>
</dbReference>
<reference evidence="1 2" key="2">
    <citation type="submission" date="2018-08" db="EMBL/GenBank/DDBJ databases">
        <title>Streptomyces kandeliansis sp. nov., an endophytic bacterium isolated from mangrove plant.</title>
        <authorList>
            <person name="Wang R."/>
        </authorList>
    </citation>
    <scope>NUCLEOTIDE SEQUENCE [LARGE SCALE GENOMIC DNA]</scope>
    <source>
        <strain evidence="2">H14(2018)</strain>
    </source>
</reference>
<dbReference type="SUPFAM" id="SSF55469">
    <property type="entry name" value="FMN-dependent nitroreductase-like"/>
    <property type="match status" value="2"/>
</dbReference>
<sequence>MNSSSTRIEQDPRVRVLEAAARQSLHAPSVFNTQPWRWRVTGDALELRADADRQLAHTDPDGRLLMLSCGAALHHARVSLTAVGWAVTVERLPDPGDPSLLARVRTTGPADLDVPAGRLVDAIPRRRTDRRAYGDRPVPEAVLARLGDAVEAEGAHLHVVRPDQMPMLAVSTGRAADAELADPAYREELHRWTHRPEGSGDGVPAATAVRPSPRRVPLRDYAPGGAAGLSAGADFDRGAAYLILFGESDEPAAWLRGGEALSALLLTATAEGLASAPLSDAVELAWPRRMMRDLLAGIGDPYLVVRVGWGPDAELPPAPRRAPADVIEVVDPPR</sequence>
<dbReference type="Gene3D" id="3.40.109.10">
    <property type="entry name" value="NADH Oxidase"/>
    <property type="match status" value="1"/>
</dbReference>
<dbReference type="GO" id="GO:0016491">
    <property type="term" value="F:oxidoreductase activity"/>
    <property type="evidence" value="ECO:0007669"/>
    <property type="project" value="InterPro"/>
</dbReference>
<evidence type="ECO:0000313" key="2">
    <source>
        <dbReference type="Proteomes" id="UP000253958"/>
    </source>
</evidence>
<dbReference type="AlphaFoldDB" id="A0A1C6SGA8"/>
<gene>
    <name evidence="1" type="ORF">DVH21_21260</name>
</gene>